<protein>
    <recommendedName>
        <fullName evidence="3">Cytochrome P450</fullName>
    </recommendedName>
</protein>
<evidence type="ECO:0008006" key="3">
    <source>
        <dbReference type="Google" id="ProtNLM"/>
    </source>
</evidence>
<dbReference type="RefSeq" id="WP_205116706.1">
    <property type="nucleotide sequence ID" value="NZ_JAFBCM010000001.1"/>
</dbReference>
<name>A0ABV7YM56_9ACTN</name>
<gene>
    <name evidence="1" type="ORF">ACFOUW_35000</name>
</gene>
<dbReference type="InterPro" id="IPR036396">
    <property type="entry name" value="Cyt_P450_sf"/>
</dbReference>
<proteinExistence type="predicted"/>
<keyword evidence="2" id="KW-1185">Reference proteome</keyword>
<accession>A0ABV7YM56</accession>
<evidence type="ECO:0000313" key="2">
    <source>
        <dbReference type="Proteomes" id="UP001595699"/>
    </source>
</evidence>
<sequence length="144" mass="16032">MVGLTLLLNPLRTRRTWVAPGTVRPRVEAAAHRLLDRLPDKEVVDLVEHFAEGGWREAGTSGLIAYGIETLLANEDQLTALLDDLSLMPTVVEQLPRRDNVAELARLETEVALTTLLRRFPHLTFGGRPRRAPDGTLAELPIRL</sequence>
<dbReference type="Proteomes" id="UP001595699">
    <property type="component" value="Unassembled WGS sequence"/>
</dbReference>
<dbReference type="Gene3D" id="1.10.630.10">
    <property type="entry name" value="Cytochrome P450"/>
    <property type="match status" value="1"/>
</dbReference>
<comment type="caution">
    <text evidence="1">The sequence shown here is derived from an EMBL/GenBank/DDBJ whole genome shotgun (WGS) entry which is preliminary data.</text>
</comment>
<evidence type="ECO:0000313" key="1">
    <source>
        <dbReference type="EMBL" id="MFC3766087.1"/>
    </source>
</evidence>
<dbReference type="SUPFAM" id="SSF48264">
    <property type="entry name" value="Cytochrome P450"/>
    <property type="match status" value="1"/>
</dbReference>
<dbReference type="EMBL" id="JBHRZH010000048">
    <property type="protein sequence ID" value="MFC3766087.1"/>
    <property type="molecule type" value="Genomic_DNA"/>
</dbReference>
<reference evidence="2" key="1">
    <citation type="journal article" date="2019" name="Int. J. Syst. Evol. Microbiol.">
        <title>The Global Catalogue of Microorganisms (GCM) 10K type strain sequencing project: providing services to taxonomists for standard genome sequencing and annotation.</title>
        <authorList>
            <consortium name="The Broad Institute Genomics Platform"/>
            <consortium name="The Broad Institute Genome Sequencing Center for Infectious Disease"/>
            <person name="Wu L."/>
            <person name="Ma J."/>
        </authorList>
    </citation>
    <scope>NUCLEOTIDE SEQUENCE [LARGE SCALE GENOMIC DNA]</scope>
    <source>
        <strain evidence="2">CGMCC 4.7241</strain>
    </source>
</reference>
<organism evidence="1 2">
    <name type="scientific">Tenggerimyces flavus</name>
    <dbReference type="NCBI Taxonomy" id="1708749"/>
    <lineage>
        <taxon>Bacteria</taxon>
        <taxon>Bacillati</taxon>
        <taxon>Actinomycetota</taxon>
        <taxon>Actinomycetes</taxon>
        <taxon>Propionibacteriales</taxon>
        <taxon>Nocardioidaceae</taxon>
        <taxon>Tenggerimyces</taxon>
    </lineage>
</organism>